<name>T1GI93_MEGSC</name>
<proteinExistence type="predicted"/>
<reference evidence="2" key="1">
    <citation type="submission" date="2013-02" db="EMBL/GenBank/DDBJ databases">
        <authorList>
            <person name="Hughes D."/>
        </authorList>
    </citation>
    <scope>NUCLEOTIDE SEQUENCE</scope>
    <source>
        <strain>Durham</strain>
        <strain evidence="2">NC isolate 2 -- Noor lab</strain>
    </source>
</reference>
<evidence type="ECO:0000313" key="1">
    <source>
        <dbReference type="EnsemblMetazoa" id="MESCA003162-PA"/>
    </source>
</evidence>
<evidence type="ECO:0000313" key="2">
    <source>
        <dbReference type="Proteomes" id="UP000015102"/>
    </source>
</evidence>
<sequence>MSEFVVKRFSEWDRKINKNIECLHQQFKIFDDTEDPKYWETFLRNERVQTKFKEHQETVTISSMENLKEETDTFLEIGKFLKEILK</sequence>
<reference evidence="1" key="2">
    <citation type="submission" date="2015-06" db="UniProtKB">
        <authorList>
            <consortium name="EnsemblMetazoa"/>
        </authorList>
    </citation>
    <scope>IDENTIFICATION</scope>
</reference>
<dbReference type="HOGENOM" id="CLU_2500487_0_0_1"/>
<keyword evidence="2" id="KW-1185">Reference proteome</keyword>
<dbReference type="Proteomes" id="UP000015102">
    <property type="component" value="Unassembled WGS sequence"/>
</dbReference>
<dbReference type="EnsemblMetazoa" id="MESCA003162-RA">
    <property type="protein sequence ID" value="MESCA003162-PA"/>
    <property type="gene ID" value="MESCA003162"/>
</dbReference>
<dbReference type="EMBL" id="CAQQ02015714">
    <property type="status" value="NOT_ANNOTATED_CDS"/>
    <property type="molecule type" value="Genomic_DNA"/>
</dbReference>
<organism evidence="1 2">
    <name type="scientific">Megaselia scalaris</name>
    <name type="common">Humpbacked fly</name>
    <name type="synonym">Phora scalaris</name>
    <dbReference type="NCBI Taxonomy" id="36166"/>
    <lineage>
        <taxon>Eukaryota</taxon>
        <taxon>Metazoa</taxon>
        <taxon>Ecdysozoa</taxon>
        <taxon>Arthropoda</taxon>
        <taxon>Hexapoda</taxon>
        <taxon>Insecta</taxon>
        <taxon>Pterygota</taxon>
        <taxon>Neoptera</taxon>
        <taxon>Endopterygota</taxon>
        <taxon>Diptera</taxon>
        <taxon>Brachycera</taxon>
        <taxon>Muscomorpha</taxon>
        <taxon>Platypezoidea</taxon>
        <taxon>Phoridae</taxon>
        <taxon>Megaseliini</taxon>
        <taxon>Megaselia</taxon>
    </lineage>
</organism>
<protein>
    <submittedName>
        <fullName evidence="1">Uncharacterized protein</fullName>
    </submittedName>
</protein>
<accession>T1GI93</accession>
<dbReference type="AlphaFoldDB" id="T1GI93"/>